<proteinExistence type="predicted"/>
<reference evidence="2" key="2">
    <citation type="submission" date="2020-05" db="UniProtKB">
        <authorList>
            <consortium name="EnsemblMetazoa"/>
        </authorList>
    </citation>
    <scope>IDENTIFICATION</scope>
    <source>
        <strain evidence="2">IAEA</strain>
    </source>
</reference>
<sequence length="104" mass="12111">MYVSVSKLTQHLFEIMLLSCTCEFLTLNNVAVIIIIIIIMVITMRRVSTNIKQTFSFHRKVKLKLECGSFNRTLQNEKSTYIAHYLIYLIFLVVMAMVAAFEKQ</sequence>
<name>A0A1A9ZIJ8_GLOPL</name>
<evidence type="ECO:0000313" key="3">
    <source>
        <dbReference type="Proteomes" id="UP000092445"/>
    </source>
</evidence>
<dbReference type="AlphaFoldDB" id="A0A1A9ZIJ8"/>
<dbReference type="VEuPathDB" id="VectorBase:GPAI015718"/>
<accession>A0A1A9ZIJ8</accession>
<reference evidence="3" key="1">
    <citation type="submission" date="2014-03" db="EMBL/GenBank/DDBJ databases">
        <authorList>
            <person name="Aksoy S."/>
            <person name="Warren W."/>
            <person name="Wilson R.K."/>
        </authorList>
    </citation>
    <scope>NUCLEOTIDE SEQUENCE [LARGE SCALE GENOMIC DNA]</scope>
    <source>
        <strain evidence="3">IAEA</strain>
    </source>
</reference>
<evidence type="ECO:0000256" key="1">
    <source>
        <dbReference type="SAM" id="Phobius"/>
    </source>
</evidence>
<keyword evidence="1" id="KW-0472">Membrane</keyword>
<organism evidence="2 3">
    <name type="scientific">Glossina pallidipes</name>
    <name type="common">Tsetse fly</name>
    <dbReference type="NCBI Taxonomy" id="7398"/>
    <lineage>
        <taxon>Eukaryota</taxon>
        <taxon>Metazoa</taxon>
        <taxon>Ecdysozoa</taxon>
        <taxon>Arthropoda</taxon>
        <taxon>Hexapoda</taxon>
        <taxon>Insecta</taxon>
        <taxon>Pterygota</taxon>
        <taxon>Neoptera</taxon>
        <taxon>Endopterygota</taxon>
        <taxon>Diptera</taxon>
        <taxon>Brachycera</taxon>
        <taxon>Muscomorpha</taxon>
        <taxon>Hippoboscoidea</taxon>
        <taxon>Glossinidae</taxon>
        <taxon>Glossina</taxon>
    </lineage>
</organism>
<feature type="transmembrane region" description="Helical" evidence="1">
    <location>
        <begin position="15"/>
        <end position="42"/>
    </location>
</feature>
<evidence type="ECO:0000313" key="2">
    <source>
        <dbReference type="EnsemblMetazoa" id="GPAI015718-PA"/>
    </source>
</evidence>
<dbReference type="Proteomes" id="UP000092445">
    <property type="component" value="Unassembled WGS sequence"/>
</dbReference>
<keyword evidence="1" id="KW-0812">Transmembrane</keyword>
<keyword evidence="3" id="KW-1185">Reference proteome</keyword>
<protein>
    <submittedName>
        <fullName evidence="2">Uncharacterized protein</fullName>
    </submittedName>
</protein>
<keyword evidence="1" id="KW-1133">Transmembrane helix</keyword>
<feature type="transmembrane region" description="Helical" evidence="1">
    <location>
        <begin position="82"/>
        <end position="101"/>
    </location>
</feature>
<dbReference type="EnsemblMetazoa" id="GPAI015718-RA">
    <property type="protein sequence ID" value="GPAI015718-PA"/>
    <property type="gene ID" value="GPAI015718"/>
</dbReference>